<feature type="region of interest" description="Disordered" evidence="1">
    <location>
        <begin position="278"/>
        <end position="305"/>
    </location>
</feature>
<feature type="compositionally biased region" description="Basic and acidic residues" evidence="1">
    <location>
        <begin position="38"/>
        <end position="51"/>
    </location>
</feature>
<accession>B4FRE6</accession>
<evidence type="ECO:0000313" key="3">
    <source>
        <dbReference type="EMBL" id="ACF84689.1"/>
    </source>
</evidence>
<evidence type="ECO:0000256" key="1">
    <source>
        <dbReference type="SAM" id="MobiDB-lite"/>
    </source>
</evidence>
<keyword evidence="2" id="KW-1133">Transmembrane helix</keyword>
<feature type="region of interest" description="Disordered" evidence="1">
    <location>
        <begin position="1"/>
        <end position="51"/>
    </location>
</feature>
<keyword evidence="2" id="KW-0812">Transmembrane</keyword>
<keyword evidence="2" id="KW-0472">Membrane</keyword>
<feature type="transmembrane region" description="Helical" evidence="2">
    <location>
        <begin position="362"/>
        <end position="385"/>
    </location>
</feature>
<feature type="region of interest" description="Disordered" evidence="1">
    <location>
        <begin position="66"/>
        <end position="95"/>
    </location>
</feature>
<reference evidence="3" key="1">
    <citation type="journal article" date="2009" name="PLoS Genet.">
        <title>Sequencing, mapping, and analysis of 27,455 maize full-length cDNAs.</title>
        <authorList>
            <person name="Soderlund C."/>
            <person name="Descour A."/>
            <person name="Kudrna D."/>
            <person name="Bomhoff M."/>
            <person name="Boyd L."/>
            <person name="Currie J."/>
            <person name="Angelova A."/>
            <person name="Collura K."/>
            <person name="Wissotski M."/>
            <person name="Ashley E."/>
            <person name="Morrow D."/>
            <person name="Fernandes J."/>
            <person name="Walbot V."/>
            <person name="Yu Y."/>
        </authorList>
    </citation>
    <scope>NUCLEOTIDE SEQUENCE</scope>
    <source>
        <strain evidence="3">B73</strain>
    </source>
</reference>
<name>B4FRE6_MAIZE</name>
<organism evidence="3">
    <name type="scientific">Zea mays</name>
    <name type="common">Maize</name>
    <dbReference type="NCBI Taxonomy" id="4577"/>
    <lineage>
        <taxon>Eukaryota</taxon>
        <taxon>Viridiplantae</taxon>
        <taxon>Streptophyta</taxon>
        <taxon>Embryophyta</taxon>
        <taxon>Tracheophyta</taxon>
        <taxon>Spermatophyta</taxon>
        <taxon>Magnoliopsida</taxon>
        <taxon>Liliopsida</taxon>
        <taxon>Poales</taxon>
        <taxon>Poaceae</taxon>
        <taxon>PACMAD clade</taxon>
        <taxon>Panicoideae</taxon>
        <taxon>Andropogonodae</taxon>
        <taxon>Andropogoneae</taxon>
        <taxon>Tripsacinae</taxon>
        <taxon>Zea</taxon>
    </lineage>
</organism>
<evidence type="ECO:0000256" key="2">
    <source>
        <dbReference type="SAM" id="Phobius"/>
    </source>
</evidence>
<proteinExistence type="evidence at transcript level"/>
<sequence length="392" mass="43710">MPLRSPGPVLQGPRLLQGGAQLRPQARRPRPAAVAGQRHGDRPDRPLLPERHHPAQVHGCRALQVGVPDGGVQDAARPQPDQALPAHRVQRHRRRVRAEPGVRVRPTHLGEPVGVPGPQRAHVDHGGRGDVAGGVQHHHVAQEAAQVLRLLLLLLQRVGGPLPDVRVRLPLVRADLQHHGAGDAAAAAGAAHAVRPAGQRGARVGGPEAPRRAQTHALRRLLRRQRQLARRHRLHRRMERAPHALQLGRHGHAGLVHGHRHGQGVRRLRTGLLLQRHGRREQHHLRQGRPGPQLPARGEEHERRRLPGAREAAVRLLLHQEEDPRHRHHRRGRLPVQGLLQRRRVRHAIEDSEPGDQCRRPYAAVFACFRFHVIAAVIITFAIFAHHSYSSM</sequence>
<protein>
    <submittedName>
        <fullName evidence="3">Uncharacterized protein</fullName>
    </submittedName>
</protein>
<dbReference type="AlphaFoldDB" id="B4FRE6"/>
<dbReference type="EMBL" id="BT039684">
    <property type="protein sequence ID" value="ACF84689.1"/>
    <property type="molecule type" value="mRNA"/>
</dbReference>
<feature type="compositionally biased region" description="Basic residues" evidence="1">
    <location>
        <begin position="278"/>
        <end position="287"/>
    </location>
</feature>